<reference evidence="5" key="1">
    <citation type="journal article" date="2014" name="Int. J. Syst. Evol. Microbiol.">
        <title>Complete genome sequence of Corynebacterium casei LMG S-19264T (=DSM 44701T), isolated from a smear-ripened cheese.</title>
        <authorList>
            <consortium name="US DOE Joint Genome Institute (JGI-PGF)"/>
            <person name="Walter F."/>
            <person name="Albersmeier A."/>
            <person name="Kalinowski J."/>
            <person name="Ruckert C."/>
        </authorList>
    </citation>
    <scope>NUCLEOTIDE SEQUENCE</scope>
    <source>
        <strain evidence="5">CGMCC 4.5737</strain>
    </source>
</reference>
<evidence type="ECO:0000256" key="1">
    <source>
        <dbReference type="ARBA" id="ARBA00022450"/>
    </source>
</evidence>
<evidence type="ECO:0000259" key="4">
    <source>
        <dbReference type="SMART" id="SM00822"/>
    </source>
</evidence>
<accession>A0A8J3CGG4</accession>
<dbReference type="InterPro" id="IPR036291">
    <property type="entry name" value="NAD(P)-bd_dom_sf"/>
</dbReference>
<dbReference type="PANTHER" id="PTHR43775">
    <property type="entry name" value="FATTY ACID SYNTHASE"/>
    <property type="match status" value="1"/>
</dbReference>
<name>A0A8J3CGG4_9PSEU</name>
<dbReference type="GO" id="GO:0004312">
    <property type="term" value="F:fatty acid synthase activity"/>
    <property type="evidence" value="ECO:0007669"/>
    <property type="project" value="TreeGrafter"/>
</dbReference>
<dbReference type="InterPro" id="IPR013968">
    <property type="entry name" value="PKS_KR"/>
</dbReference>
<keyword evidence="2" id="KW-0597">Phosphoprotein</keyword>
<dbReference type="InterPro" id="IPR057326">
    <property type="entry name" value="KR_dom"/>
</dbReference>
<dbReference type="RefSeq" id="WP_229686482.1">
    <property type="nucleotide sequence ID" value="NZ_BMMK01000016.1"/>
</dbReference>
<dbReference type="EMBL" id="BMMK01000016">
    <property type="protein sequence ID" value="GGM62331.1"/>
    <property type="molecule type" value="Genomic_DNA"/>
</dbReference>
<keyword evidence="6" id="KW-1185">Reference proteome</keyword>
<dbReference type="SUPFAM" id="SSF51735">
    <property type="entry name" value="NAD(P)-binding Rossmann-fold domains"/>
    <property type="match status" value="1"/>
</dbReference>
<keyword evidence="1" id="KW-0596">Phosphopantetheine</keyword>
<reference evidence="5" key="2">
    <citation type="submission" date="2020-09" db="EMBL/GenBank/DDBJ databases">
        <authorList>
            <person name="Sun Q."/>
            <person name="Zhou Y."/>
        </authorList>
    </citation>
    <scope>NUCLEOTIDE SEQUENCE</scope>
    <source>
        <strain evidence="5">CGMCC 4.5737</strain>
    </source>
</reference>
<protein>
    <recommendedName>
        <fullName evidence="4">Ketoreductase domain-containing protein</fullName>
    </recommendedName>
</protein>
<sequence length="425" mass="45335">MRTLPVSVFLPVWEQVHPVGREVPVSWFVLGDGSWLQAALRAGGDGRGDTGVAISLGTWLRRSDPQLLLDGVHLAERAGGRLALLHRGAGGGSLLRAAAWENPQLSMVHVELPSRPSNAAVQTARRLLDRRGVSGEFRVAPDGTAYQRAWRRISLPAAPSALGAGSVLVTGGLGGLGLRVAAVLRHAFGLHPVLVDNRRQSELPGAGARHLERLLGSGIGATVITADLTNRRETVRRLARHGSGVRVLVHCAGRLTGAPVRRTSPTELDHLQEVKVEGLRNVLAGVIPERLTHLVAFGSLMAETPHMHMGAYALANEMLRREVLRLAAQLPRCSTVAAQWSLWSGAGLAHQLGVVRQGKRLGMQPIPLRTGMHALTRLLSWPTGPTHAAAPVIVGGEHTLPDGRTRPFARTPAPLQSTADDDDPG</sequence>
<evidence type="ECO:0000313" key="5">
    <source>
        <dbReference type="EMBL" id="GGM62331.1"/>
    </source>
</evidence>
<dbReference type="GO" id="GO:0006633">
    <property type="term" value="P:fatty acid biosynthetic process"/>
    <property type="evidence" value="ECO:0007669"/>
    <property type="project" value="TreeGrafter"/>
</dbReference>
<feature type="region of interest" description="Disordered" evidence="3">
    <location>
        <begin position="396"/>
        <end position="425"/>
    </location>
</feature>
<feature type="domain" description="Ketoreductase" evidence="4">
    <location>
        <begin position="165"/>
        <end position="346"/>
    </location>
</feature>
<evidence type="ECO:0000313" key="6">
    <source>
        <dbReference type="Proteomes" id="UP000637578"/>
    </source>
</evidence>
<dbReference type="Proteomes" id="UP000637578">
    <property type="component" value="Unassembled WGS sequence"/>
</dbReference>
<dbReference type="InterPro" id="IPR050091">
    <property type="entry name" value="PKS_NRPS_Biosynth_Enz"/>
</dbReference>
<dbReference type="Gene3D" id="3.40.50.720">
    <property type="entry name" value="NAD(P)-binding Rossmann-like Domain"/>
    <property type="match status" value="1"/>
</dbReference>
<dbReference type="Pfam" id="PF08659">
    <property type="entry name" value="KR"/>
    <property type="match status" value="1"/>
</dbReference>
<comment type="caution">
    <text evidence="5">The sequence shown here is derived from an EMBL/GenBank/DDBJ whole genome shotgun (WGS) entry which is preliminary data.</text>
</comment>
<gene>
    <name evidence="5" type="ORF">GCM10012275_36330</name>
</gene>
<dbReference type="AlphaFoldDB" id="A0A8J3CGG4"/>
<organism evidence="5 6">
    <name type="scientific">Longimycelium tulufanense</name>
    <dbReference type="NCBI Taxonomy" id="907463"/>
    <lineage>
        <taxon>Bacteria</taxon>
        <taxon>Bacillati</taxon>
        <taxon>Actinomycetota</taxon>
        <taxon>Actinomycetes</taxon>
        <taxon>Pseudonocardiales</taxon>
        <taxon>Pseudonocardiaceae</taxon>
        <taxon>Longimycelium</taxon>
    </lineage>
</organism>
<evidence type="ECO:0000256" key="3">
    <source>
        <dbReference type="SAM" id="MobiDB-lite"/>
    </source>
</evidence>
<evidence type="ECO:0000256" key="2">
    <source>
        <dbReference type="ARBA" id="ARBA00022553"/>
    </source>
</evidence>
<dbReference type="SMART" id="SM00822">
    <property type="entry name" value="PKS_KR"/>
    <property type="match status" value="1"/>
</dbReference>
<proteinExistence type="predicted"/>
<dbReference type="PANTHER" id="PTHR43775:SF37">
    <property type="entry name" value="SI:DKEY-61P9.11"/>
    <property type="match status" value="1"/>
</dbReference>